<dbReference type="Proteomes" id="UP000735302">
    <property type="component" value="Unassembled WGS sequence"/>
</dbReference>
<feature type="compositionally biased region" description="Polar residues" evidence="1">
    <location>
        <begin position="491"/>
        <end position="512"/>
    </location>
</feature>
<feature type="compositionally biased region" description="Basic and acidic residues" evidence="1">
    <location>
        <begin position="277"/>
        <end position="294"/>
    </location>
</feature>
<dbReference type="PANTHER" id="PTHR23149">
    <property type="entry name" value="G PATCH DOMAIN CONTAINING PROTEIN"/>
    <property type="match status" value="1"/>
</dbReference>
<feature type="compositionally biased region" description="Basic and acidic residues" evidence="1">
    <location>
        <begin position="525"/>
        <end position="534"/>
    </location>
</feature>
<protein>
    <submittedName>
        <fullName evidence="3">Pin2/terf1-interacting telomerase inhibitor 1-like</fullName>
    </submittedName>
</protein>
<dbReference type="AlphaFoldDB" id="A0AAV4E380"/>
<feature type="domain" description="G-patch" evidence="2">
    <location>
        <begin position="26"/>
        <end position="72"/>
    </location>
</feature>
<feature type="compositionally biased region" description="Basic residues" evidence="1">
    <location>
        <begin position="421"/>
        <end position="432"/>
    </location>
</feature>
<feature type="compositionally biased region" description="Polar residues" evidence="1">
    <location>
        <begin position="179"/>
        <end position="190"/>
    </location>
</feature>
<evidence type="ECO:0000259" key="2">
    <source>
        <dbReference type="PROSITE" id="PS50174"/>
    </source>
</evidence>
<feature type="compositionally biased region" description="Basic and acidic residues" evidence="1">
    <location>
        <begin position="385"/>
        <end position="411"/>
    </location>
</feature>
<organism evidence="3 4">
    <name type="scientific">Plakobranchus ocellatus</name>
    <dbReference type="NCBI Taxonomy" id="259542"/>
    <lineage>
        <taxon>Eukaryota</taxon>
        <taxon>Metazoa</taxon>
        <taxon>Spiralia</taxon>
        <taxon>Lophotrochozoa</taxon>
        <taxon>Mollusca</taxon>
        <taxon>Gastropoda</taxon>
        <taxon>Heterobranchia</taxon>
        <taxon>Euthyneura</taxon>
        <taxon>Panpulmonata</taxon>
        <taxon>Sacoglossa</taxon>
        <taxon>Placobranchoidea</taxon>
        <taxon>Plakobranchidae</taxon>
        <taxon>Plakobranchus</taxon>
    </lineage>
</organism>
<keyword evidence="4" id="KW-1185">Reference proteome</keyword>
<dbReference type="PROSITE" id="PS50174">
    <property type="entry name" value="G_PATCH"/>
    <property type="match status" value="1"/>
</dbReference>
<dbReference type="Pfam" id="PF01585">
    <property type="entry name" value="G-patch"/>
    <property type="match status" value="1"/>
</dbReference>
<feature type="compositionally biased region" description="Basic and acidic residues" evidence="1">
    <location>
        <begin position="327"/>
        <end position="351"/>
    </location>
</feature>
<dbReference type="InterPro" id="IPR000467">
    <property type="entry name" value="G_patch_dom"/>
</dbReference>
<dbReference type="EMBL" id="BLXT01008617">
    <property type="protein sequence ID" value="GFO50677.1"/>
    <property type="molecule type" value="Genomic_DNA"/>
</dbReference>
<name>A0AAV4E380_9GAST</name>
<sequence>MSLLAEGKKKLKYGLDPQNTHWSRDDSKFGQRLMEKMGWEKGKGLGANENGITEHIKASYKWDQRGLGATAKSADAWVAHQDDFNDLLKMLNSGNQDEKQEEKDKKTEVKDGHKRYYGRFSRGRVQTLRTTEDLDCIFGRRKSASAPVTPSNQSAANSGDEASDEDKDKSGSTTEKSHGLTTVTSSTSVQEYFAKKMSEMKARQKLNSNPVGGDSFGGGKAEKRGNVNSPAPPVYGRVGFSYSDDEDNKSEDKECTKHSEEEAVELPSRGWYQDWNLGKREGETQEKVDDETVRKSKKKKKDKKKKIVDSNDKDSVQLEDSISTDLDANKNSEVKERISALQDKFEGESLPKKRKKKKSVKEAEKEENWEDSIGNSKLSSKKNKLSREENVRIDDNETEEKMHNESIKDDSEVVDGEMINRSKKSKKKKRKKGNDEIEEVEISSKKRKASYKLESGDNITSKSEEEDINVDSEHSMYESKKKGRKSFELQGHTNQIRTKTDDSTNPVTPIEQNDTRIKKKKTKKIKDTSFREDETVLDTEEDLDNSNDRAVGSCDNIEETSPSSTLPNKSICNTEISQSNNLSTEPPKSRKSMFPGSNFEELHGYGERKVVEKAHRTQRKADIENPQKRKVKIGKRFLVANDVNDEWRDIAKYQTRTPGEQKTSAPKR</sequence>
<evidence type="ECO:0000313" key="4">
    <source>
        <dbReference type="Proteomes" id="UP000735302"/>
    </source>
</evidence>
<accession>A0AAV4E380</accession>
<feature type="compositionally biased region" description="Basic and acidic residues" evidence="1">
    <location>
        <begin position="307"/>
        <end position="316"/>
    </location>
</feature>
<feature type="region of interest" description="Disordered" evidence="1">
    <location>
        <begin position="92"/>
        <end position="115"/>
    </location>
</feature>
<feature type="compositionally biased region" description="Acidic residues" evidence="1">
    <location>
        <begin position="535"/>
        <end position="545"/>
    </location>
</feature>
<dbReference type="GO" id="GO:0003676">
    <property type="term" value="F:nucleic acid binding"/>
    <property type="evidence" value="ECO:0007669"/>
    <property type="project" value="InterPro"/>
</dbReference>
<dbReference type="PANTHER" id="PTHR23149:SF27">
    <property type="entry name" value="PIN2_TERF1-INTERACTING TELOMERASE INHIBITOR 1"/>
    <property type="match status" value="1"/>
</dbReference>
<evidence type="ECO:0000256" key="1">
    <source>
        <dbReference type="SAM" id="MobiDB-lite"/>
    </source>
</evidence>
<dbReference type="InterPro" id="IPR050656">
    <property type="entry name" value="PINX1"/>
</dbReference>
<evidence type="ECO:0000313" key="3">
    <source>
        <dbReference type="EMBL" id="GFO50677.1"/>
    </source>
</evidence>
<feature type="compositionally biased region" description="Basic and acidic residues" evidence="1">
    <location>
        <begin position="250"/>
        <end position="261"/>
    </location>
</feature>
<feature type="compositionally biased region" description="Basic and acidic residues" evidence="1">
    <location>
        <begin position="471"/>
        <end position="480"/>
    </location>
</feature>
<dbReference type="GO" id="GO:0010521">
    <property type="term" value="F:telomerase inhibitor activity"/>
    <property type="evidence" value="ECO:0007669"/>
    <property type="project" value="TreeGrafter"/>
</dbReference>
<gene>
    <name evidence="3" type="ORF">PoB_007718200</name>
</gene>
<reference evidence="3 4" key="1">
    <citation type="journal article" date="2021" name="Elife">
        <title>Chloroplast acquisition without the gene transfer in kleptoplastic sea slugs, Plakobranchus ocellatus.</title>
        <authorList>
            <person name="Maeda T."/>
            <person name="Takahashi S."/>
            <person name="Yoshida T."/>
            <person name="Shimamura S."/>
            <person name="Takaki Y."/>
            <person name="Nagai Y."/>
            <person name="Toyoda A."/>
            <person name="Suzuki Y."/>
            <person name="Arimoto A."/>
            <person name="Ishii H."/>
            <person name="Satoh N."/>
            <person name="Nishiyama T."/>
            <person name="Hasebe M."/>
            <person name="Maruyama T."/>
            <person name="Minagawa J."/>
            <person name="Obokata J."/>
            <person name="Shigenobu S."/>
        </authorList>
    </citation>
    <scope>NUCLEOTIDE SEQUENCE [LARGE SCALE GENOMIC DNA]</scope>
</reference>
<dbReference type="SMART" id="SM00443">
    <property type="entry name" value="G_patch"/>
    <property type="match status" value="1"/>
</dbReference>
<dbReference type="GO" id="GO:0005730">
    <property type="term" value="C:nucleolus"/>
    <property type="evidence" value="ECO:0007669"/>
    <property type="project" value="TreeGrafter"/>
</dbReference>
<feature type="region of interest" description="Disordered" evidence="1">
    <location>
        <begin position="140"/>
        <end position="600"/>
    </location>
</feature>
<proteinExistence type="predicted"/>
<feature type="compositionally biased region" description="Basic and acidic residues" evidence="1">
    <location>
        <begin position="96"/>
        <end position="111"/>
    </location>
</feature>
<feature type="compositionally biased region" description="Basic and acidic residues" evidence="1">
    <location>
        <begin position="193"/>
        <end position="202"/>
    </location>
</feature>
<feature type="compositionally biased region" description="Basic and acidic residues" evidence="1">
    <location>
        <begin position="166"/>
        <end position="178"/>
    </location>
</feature>
<feature type="compositionally biased region" description="Basic residues" evidence="1">
    <location>
        <begin position="295"/>
        <end position="306"/>
    </location>
</feature>
<feature type="compositionally biased region" description="Polar residues" evidence="1">
    <location>
        <begin position="146"/>
        <end position="157"/>
    </location>
</feature>
<feature type="compositionally biased region" description="Polar residues" evidence="1">
    <location>
        <begin position="559"/>
        <end position="586"/>
    </location>
</feature>
<comment type="caution">
    <text evidence="3">The sequence shown here is derived from an EMBL/GenBank/DDBJ whole genome shotgun (WGS) entry which is preliminary data.</text>
</comment>